<dbReference type="OrthoDB" id="5525824at2"/>
<dbReference type="PROSITE" id="PS50914">
    <property type="entry name" value="BON"/>
    <property type="match status" value="1"/>
</dbReference>
<evidence type="ECO:0000256" key="2">
    <source>
        <dbReference type="ARBA" id="ARBA00023136"/>
    </source>
</evidence>
<evidence type="ECO:0000256" key="3">
    <source>
        <dbReference type="ARBA" id="ARBA00023237"/>
    </source>
</evidence>
<dbReference type="PATRIC" id="fig|1397108.4.peg.1381"/>
<protein>
    <submittedName>
        <fullName evidence="5">OmpA domain protein</fullName>
    </submittedName>
</protein>
<dbReference type="InterPro" id="IPR050330">
    <property type="entry name" value="Bact_OuterMem_StrucFunc"/>
</dbReference>
<comment type="subcellular location">
    <subcellularLocation>
        <location evidence="1">Cell outer membrane</location>
    </subcellularLocation>
</comment>
<dbReference type="Pfam" id="PF04972">
    <property type="entry name" value="BON"/>
    <property type="match status" value="1"/>
</dbReference>
<dbReference type="SUPFAM" id="SSF103088">
    <property type="entry name" value="OmpA-like"/>
    <property type="match status" value="1"/>
</dbReference>
<evidence type="ECO:0000256" key="1">
    <source>
        <dbReference type="ARBA" id="ARBA00004442"/>
    </source>
</evidence>
<keyword evidence="2" id="KW-0472">Membrane</keyword>
<accession>A0A0P0A9P9</accession>
<dbReference type="Proteomes" id="UP000064920">
    <property type="component" value="Chromosome"/>
</dbReference>
<feature type="compositionally biased region" description="Basic and acidic residues" evidence="4">
    <location>
        <begin position="585"/>
        <end position="596"/>
    </location>
</feature>
<dbReference type="InterPro" id="IPR007055">
    <property type="entry name" value="BON_dom"/>
</dbReference>
<dbReference type="RefSeq" id="WP_062216975.1">
    <property type="nucleotide sequence ID" value="NZ_CP012023.1"/>
</dbReference>
<dbReference type="AlphaFoldDB" id="A0A0P0A9P9"/>
<dbReference type="Pfam" id="PF00691">
    <property type="entry name" value="OmpA"/>
    <property type="match status" value="1"/>
</dbReference>
<feature type="region of interest" description="Disordered" evidence="4">
    <location>
        <begin position="576"/>
        <end position="628"/>
    </location>
</feature>
<dbReference type="InterPro" id="IPR036737">
    <property type="entry name" value="OmpA-like_sf"/>
</dbReference>
<dbReference type="PANTHER" id="PTHR30329:SF21">
    <property type="entry name" value="LIPOPROTEIN YIAD-RELATED"/>
    <property type="match status" value="1"/>
</dbReference>
<keyword evidence="3" id="KW-0998">Cell outer membrane</keyword>
<sequence length="628" mass="67020">MRISNYIPTLVAFLFAAVIALFGANLSSRAIESTSESAVAKQLKLEGYEWVNVEADGLQVVLTGTAPDETKQLAAQRAAGHIVDPARVINVMDIETQAKIVAPRFSIEILRNDEGISLIGLVPTAWPRDVFVSDLKSAASTGSVTDLLEHADYTVPDMWDAAMEFGLEAITLLPRSKISLSADSIIVTGLADSADQKRRFERALDDKKPSRLDVAINISAPRPIITPFTARFLIDETGPQFDACSAETVQGQARILAAARASGIEDPSCVIGLGSPTTDWARAVEAGMRAVQDLGAGSITFSDSEVSLVGTSGLSASLFDKVAGELEAALPAAFTLYTTLPEPEDNVSTDAVQFVALRSPEGQVQLRGRIGDERSQIAAEAYAKSAFGSNTIYSALRQVDGLPEGWSIRALAAIEALSKLDNGSVTMQPTSVRVRGRTGDVTAKASITQLLADKLGSGQTFDIDVDYVRQLDPILDLPTADECVARANDVINANKIVFAPGSTEVDESSTDTLDRLAKALDKCEKMEMEIGAHSDSQGGEDMNLSLSQARANSVLNALISRRIVGVDFTAKGYGEEQPIADNDTEDGREANRRIEFKLLGGDAPQDGQSDQTTDTPPAENNENETPNE</sequence>
<dbReference type="InterPro" id="IPR006664">
    <property type="entry name" value="OMP_bac"/>
</dbReference>
<gene>
    <name evidence="5" type="ORF">IMCC12053_1348</name>
</gene>
<dbReference type="KEGG" id="cmar:IMCC12053_1348"/>
<dbReference type="PANTHER" id="PTHR30329">
    <property type="entry name" value="STATOR ELEMENT OF FLAGELLAR MOTOR COMPLEX"/>
    <property type="match status" value="1"/>
</dbReference>
<organism evidence="5 6">
    <name type="scientific">Celeribacter marinus</name>
    <dbReference type="NCBI Taxonomy" id="1397108"/>
    <lineage>
        <taxon>Bacteria</taxon>
        <taxon>Pseudomonadati</taxon>
        <taxon>Pseudomonadota</taxon>
        <taxon>Alphaproteobacteria</taxon>
        <taxon>Rhodobacterales</taxon>
        <taxon>Roseobacteraceae</taxon>
        <taxon>Celeribacter</taxon>
    </lineage>
</organism>
<dbReference type="CDD" id="cd07185">
    <property type="entry name" value="OmpA_C-like"/>
    <property type="match status" value="1"/>
</dbReference>
<dbReference type="Gene3D" id="3.40.1520.20">
    <property type="match status" value="2"/>
</dbReference>
<dbReference type="EMBL" id="CP012023">
    <property type="protein sequence ID" value="ALI55295.1"/>
    <property type="molecule type" value="Genomic_DNA"/>
</dbReference>
<reference evidence="6" key="1">
    <citation type="submission" date="2015-05" db="EMBL/GenBank/DDBJ databases">
        <authorList>
            <person name="Oh H.-M."/>
            <person name="Yang J.-A."/>
            <person name="Cho J.-C."/>
            <person name="Kang I."/>
        </authorList>
    </citation>
    <scope>NUCLEOTIDE SEQUENCE [LARGE SCALE GENOMIC DNA]</scope>
    <source>
        <strain evidence="6">IMCC 12053</strain>
    </source>
</reference>
<keyword evidence="6" id="KW-1185">Reference proteome</keyword>
<evidence type="ECO:0000313" key="6">
    <source>
        <dbReference type="Proteomes" id="UP000064920"/>
    </source>
</evidence>
<name>A0A0P0A9P9_9RHOB</name>
<dbReference type="InterPro" id="IPR006665">
    <property type="entry name" value="OmpA-like"/>
</dbReference>
<dbReference type="PRINTS" id="PR01021">
    <property type="entry name" value="OMPADOMAIN"/>
</dbReference>
<proteinExistence type="predicted"/>
<dbReference type="PROSITE" id="PS51123">
    <property type="entry name" value="OMPA_2"/>
    <property type="match status" value="1"/>
</dbReference>
<dbReference type="STRING" id="1397108.IMCC12053_1348"/>
<dbReference type="GO" id="GO:0009279">
    <property type="term" value="C:cell outer membrane"/>
    <property type="evidence" value="ECO:0007669"/>
    <property type="project" value="UniProtKB-SubCell"/>
</dbReference>
<dbReference type="Gene3D" id="3.30.1330.60">
    <property type="entry name" value="OmpA-like domain"/>
    <property type="match status" value="1"/>
</dbReference>
<evidence type="ECO:0000256" key="4">
    <source>
        <dbReference type="SAM" id="MobiDB-lite"/>
    </source>
</evidence>
<evidence type="ECO:0000313" key="5">
    <source>
        <dbReference type="EMBL" id="ALI55295.1"/>
    </source>
</evidence>